<dbReference type="EMBL" id="UGUA01000002">
    <property type="protein sequence ID" value="SUC35090.1"/>
    <property type="molecule type" value="Genomic_DNA"/>
</dbReference>
<accession>A0A379G259</accession>
<proteinExistence type="predicted"/>
<dbReference type="NCBIfam" id="NF007807">
    <property type="entry name" value="PRK10514.1"/>
    <property type="match status" value="1"/>
</dbReference>
<evidence type="ECO:0000313" key="5">
    <source>
        <dbReference type="Proteomes" id="UP000255129"/>
    </source>
</evidence>
<sequence>MNIQPARASHYDEIIHVWEASVRATHHFLPEENIKALKKPIREQYLPHLSIFIALDNQQKIMGFLGTGENRLEMLFIDPHYQGIGIGKKLLQYAITQLGINELDVNEQNPQAVGFYQHMGFVQYARSEIDGEGNPFPLLHMRLRKS</sequence>
<keyword evidence="2 4" id="KW-0012">Acyltransferase</keyword>
<dbReference type="InterPro" id="IPR000182">
    <property type="entry name" value="GNAT_dom"/>
</dbReference>
<reference evidence="4 5" key="1">
    <citation type="submission" date="2018-06" db="EMBL/GenBank/DDBJ databases">
        <authorList>
            <consortium name="Pathogen Informatics"/>
            <person name="Doyle S."/>
        </authorList>
    </citation>
    <scope>NUCLEOTIDE SEQUENCE [LARGE SCALE GENOMIC DNA]</scope>
    <source>
        <strain evidence="4 5">NCTC12026</strain>
    </source>
</reference>
<organism evidence="4 5">
    <name type="scientific">Providencia rustigianii</name>
    <dbReference type="NCBI Taxonomy" id="158850"/>
    <lineage>
        <taxon>Bacteria</taxon>
        <taxon>Pseudomonadati</taxon>
        <taxon>Pseudomonadota</taxon>
        <taxon>Gammaproteobacteria</taxon>
        <taxon>Enterobacterales</taxon>
        <taxon>Morganellaceae</taxon>
        <taxon>Providencia</taxon>
    </lineage>
</organism>
<dbReference type="EC" id="2.3.1.-" evidence="4"/>
<gene>
    <name evidence="4" type="primary">yjaB</name>
    <name evidence="4" type="ORF">NCTC12026_01468</name>
</gene>
<dbReference type="OrthoDB" id="9789605at2"/>
<dbReference type="AlphaFoldDB" id="A0A379G259"/>
<evidence type="ECO:0000256" key="2">
    <source>
        <dbReference type="ARBA" id="ARBA00023315"/>
    </source>
</evidence>
<dbReference type="Proteomes" id="UP000255129">
    <property type="component" value="Unassembled WGS sequence"/>
</dbReference>
<protein>
    <submittedName>
        <fullName evidence="4">Uncharacterized N-acetyltransferase YjaB</fullName>
        <ecNumber evidence="4">2.3.1.-</ecNumber>
    </submittedName>
</protein>
<dbReference type="SUPFAM" id="SSF55729">
    <property type="entry name" value="Acyl-CoA N-acyltransferases (Nat)"/>
    <property type="match status" value="1"/>
</dbReference>
<keyword evidence="1 4" id="KW-0808">Transferase</keyword>
<evidence type="ECO:0000256" key="1">
    <source>
        <dbReference type="ARBA" id="ARBA00022679"/>
    </source>
</evidence>
<dbReference type="Pfam" id="PF13673">
    <property type="entry name" value="Acetyltransf_10"/>
    <property type="match status" value="1"/>
</dbReference>
<dbReference type="GO" id="GO:0016747">
    <property type="term" value="F:acyltransferase activity, transferring groups other than amino-acyl groups"/>
    <property type="evidence" value="ECO:0007669"/>
    <property type="project" value="InterPro"/>
</dbReference>
<evidence type="ECO:0000313" key="4">
    <source>
        <dbReference type="EMBL" id="SUC35090.1"/>
    </source>
</evidence>
<dbReference type="RefSeq" id="WP_115164142.1">
    <property type="nucleotide sequence ID" value="NZ_UGUA01000002.1"/>
</dbReference>
<dbReference type="CDD" id="cd04301">
    <property type="entry name" value="NAT_SF"/>
    <property type="match status" value="1"/>
</dbReference>
<dbReference type="PANTHER" id="PTHR43800">
    <property type="entry name" value="PEPTIDYL-LYSINE N-ACETYLTRANSFERASE YJAB"/>
    <property type="match status" value="1"/>
</dbReference>
<dbReference type="InterPro" id="IPR016181">
    <property type="entry name" value="Acyl_CoA_acyltransferase"/>
</dbReference>
<evidence type="ECO:0000259" key="3">
    <source>
        <dbReference type="PROSITE" id="PS51186"/>
    </source>
</evidence>
<feature type="domain" description="N-acetyltransferase" evidence="3">
    <location>
        <begin position="1"/>
        <end position="146"/>
    </location>
</feature>
<name>A0A379G259_9GAMM</name>
<dbReference type="Gene3D" id="3.40.630.30">
    <property type="match status" value="1"/>
</dbReference>
<dbReference type="PANTHER" id="PTHR43800:SF1">
    <property type="entry name" value="PEPTIDYL-LYSINE N-ACETYLTRANSFERASE YJAB"/>
    <property type="match status" value="1"/>
</dbReference>
<dbReference type="PROSITE" id="PS51186">
    <property type="entry name" value="GNAT"/>
    <property type="match status" value="1"/>
</dbReference>